<protein>
    <submittedName>
        <fullName evidence="1">Uncharacterized protein</fullName>
    </submittedName>
</protein>
<reference evidence="1" key="1">
    <citation type="submission" date="2023-03" db="EMBL/GenBank/DDBJ databases">
        <title>Andean soil-derived lignocellulolytic bacterial consortium as a source of novel taxa and putative plastic-active enzymes.</title>
        <authorList>
            <person name="Diaz-Garcia L."/>
            <person name="Chuvochina M."/>
            <person name="Feuerriegel G."/>
            <person name="Bunk B."/>
            <person name="Sproer C."/>
            <person name="Streit W.R."/>
            <person name="Rodriguez L.M."/>
            <person name="Overmann J."/>
            <person name="Jimenez D.J."/>
        </authorList>
    </citation>
    <scope>NUCLEOTIDE SEQUENCE</scope>
    <source>
        <strain evidence="1">MAG 7</strain>
    </source>
</reference>
<evidence type="ECO:0000313" key="2">
    <source>
        <dbReference type="Proteomes" id="UP001220610"/>
    </source>
</evidence>
<sequence length="409" mass="46788">MNPPVFYKGKNLQAQDLVDMEEYLLAVNSMKDAGYGVIRLFCGDHQPRISRGKTGLACYFIIDEVIGITPSGRPVQFKAAASTQSLNLPVSFAHENDKVVADIFVDDLHFSAEKENDRELPGKAAVMPLQKYQLSMDLIAEETTPINYRKNNGNSLYLGRYVLWFNRMPEMIQPPLPYFLAAVRFPSSWWNEWTRDIRDALKKILDKHKENPAIVAFILNIAYNFHRWPVGRLMQACNMLDALVVSAALDVQNALEEEFWLSKLQSKDSLDLIERKMTNDIPALIISLLKEGAGTELVSKSYYQVQGGRLLTFSLKESDVKYLKIEIPASYTPQISNQGVAFTTIRFNEFEKKHPEIITEPDVFKGQRRYFECEYLNNGPNNCTILVDFEWSNELKIFKSQSPFKLTLS</sequence>
<gene>
    <name evidence="1" type="ORF">P0Y53_19250</name>
</gene>
<name>A0AAJ5WNZ5_9BACT</name>
<evidence type="ECO:0000313" key="1">
    <source>
        <dbReference type="EMBL" id="WEK34629.1"/>
    </source>
</evidence>
<dbReference type="EMBL" id="CP119311">
    <property type="protein sequence ID" value="WEK34629.1"/>
    <property type="molecule type" value="Genomic_DNA"/>
</dbReference>
<accession>A0AAJ5WNZ5</accession>
<dbReference type="AlphaFoldDB" id="A0AAJ5WNZ5"/>
<dbReference type="Proteomes" id="UP001220610">
    <property type="component" value="Chromosome"/>
</dbReference>
<organism evidence="1 2">
    <name type="scientific">Candidatus Pseudobacter hemicellulosilyticus</name>
    <dbReference type="NCBI Taxonomy" id="3121375"/>
    <lineage>
        <taxon>Bacteria</taxon>
        <taxon>Pseudomonadati</taxon>
        <taxon>Bacteroidota</taxon>
        <taxon>Chitinophagia</taxon>
        <taxon>Chitinophagales</taxon>
        <taxon>Chitinophagaceae</taxon>
        <taxon>Pseudobacter</taxon>
    </lineage>
</organism>
<proteinExistence type="predicted"/>